<dbReference type="InterPro" id="IPR041424">
    <property type="entry name" value="CinA_KH"/>
</dbReference>
<name>A0AB39HUB0_9BACI</name>
<dbReference type="HAMAP" id="MF_00226_B">
    <property type="entry name" value="CinA_B"/>
    <property type="match status" value="1"/>
</dbReference>
<dbReference type="SUPFAM" id="SSF142433">
    <property type="entry name" value="CinA-like"/>
    <property type="match status" value="1"/>
</dbReference>
<dbReference type="NCBIfam" id="NF001813">
    <property type="entry name" value="PRK00549.1"/>
    <property type="match status" value="1"/>
</dbReference>
<dbReference type="PIRSF" id="PIRSF006728">
    <property type="entry name" value="CinA"/>
    <property type="match status" value="1"/>
</dbReference>
<evidence type="ECO:0000256" key="1">
    <source>
        <dbReference type="HAMAP-Rule" id="MF_00226"/>
    </source>
</evidence>
<dbReference type="InterPro" id="IPR050101">
    <property type="entry name" value="CinA"/>
</dbReference>
<dbReference type="PANTHER" id="PTHR13939">
    <property type="entry name" value="NICOTINAMIDE-NUCLEOTIDE AMIDOHYDROLASE PNCC"/>
    <property type="match status" value="1"/>
</dbReference>
<dbReference type="NCBIfam" id="TIGR00177">
    <property type="entry name" value="molyb_syn"/>
    <property type="match status" value="1"/>
</dbReference>
<dbReference type="EMBL" id="CP162599">
    <property type="protein sequence ID" value="XDK34207.1"/>
    <property type="molecule type" value="Genomic_DNA"/>
</dbReference>
<reference evidence="3" key="1">
    <citation type="submission" date="2024-07" db="EMBL/GenBank/DDBJ databases">
        <title>Halotolerant mesophilic bacterium Ornithinibacillus sp. 4-3, sp. nov., isolated from soil.</title>
        <authorList>
            <person name="Sidarenka A.V."/>
            <person name="Guliayeva D.E."/>
            <person name="Leanovich S.I."/>
            <person name="Hileuskaya K.S."/>
            <person name="Akhremchuk A.E."/>
            <person name="Sikolenko M.A."/>
            <person name="Valentovich L.N."/>
        </authorList>
    </citation>
    <scope>NUCLEOTIDE SEQUENCE</scope>
    <source>
        <strain evidence="3">4-3</strain>
    </source>
</reference>
<accession>A0AB39HUB0</accession>
<dbReference type="Gene3D" id="3.40.980.10">
    <property type="entry name" value="MoaB/Mog-like domain"/>
    <property type="match status" value="1"/>
</dbReference>
<dbReference type="InterPro" id="IPR001453">
    <property type="entry name" value="MoaB/Mog_dom"/>
</dbReference>
<evidence type="ECO:0000259" key="2">
    <source>
        <dbReference type="SMART" id="SM00852"/>
    </source>
</evidence>
<dbReference type="InterPro" id="IPR036653">
    <property type="entry name" value="CinA-like_C"/>
</dbReference>
<feature type="domain" description="MoaB/Mog" evidence="2">
    <location>
        <begin position="7"/>
        <end position="174"/>
    </location>
</feature>
<dbReference type="Pfam" id="PF00994">
    <property type="entry name" value="MoCF_biosynth"/>
    <property type="match status" value="1"/>
</dbReference>
<dbReference type="CDD" id="cd00885">
    <property type="entry name" value="cinA"/>
    <property type="match status" value="1"/>
</dbReference>
<dbReference type="SMART" id="SM00852">
    <property type="entry name" value="MoCF_biosynth"/>
    <property type="match status" value="1"/>
</dbReference>
<sequence>MRQINCEIIAVGTELLLGQIANTNAKWLSEQLAVYGINTFYHTVVGDNLFRVEEVFRQAQQRSDVIIVSGGLGPTDDDLTREAFQQLTNFELVEDKESMDKIEDFFVKQNLEMTPNNRRQARVFANAEVLQNRVGMAPGMRVIFDDKIWFFLPGVPREMKQLALDGVFPYLVSQLDAQVTIQSMVLKFIGIGESELEHKLQDLIRGQNNPTIAPLAQKEGVVIRLTAKEQTADQARALLEDTKEKILEKVGQYFYGLDNQTLEERLYLKLKSQNKRLAAAESLTGGMFTEKLVSIIGASDVCLGGIVCYDTSVKRNVLKIPAEIIDNQGVVSEECALAMAKNVSEILNSDIGISFTGVAGPTTIDGHPVGTVYISIYQKDGKQLTEKFVFQGDRFAVRRRSMLKGYELLLNFLNS</sequence>
<dbReference type="InterPro" id="IPR036425">
    <property type="entry name" value="MoaB/Mog-like_dom_sf"/>
</dbReference>
<proteinExistence type="inferred from homology"/>
<comment type="similarity">
    <text evidence="1">Belongs to the CinA family.</text>
</comment>
<protein>
    <recommendedName>
        <fullName evidence="1">Putative competence-damage inducible protein</fullName>
    </recommendedName>
</protein>
<dbReference type="InterPro" id="IPR008135">
    <property type="entry name" value="Competence-induced_CinA"/>
</dbReference>
<dbReference type="Pfam" id="PF18146">
    <property type="entry name" value="CinA_KH"/>
    <property type="match status" value="1"/>
</dbReference>
<dbReference type="Gene3D" id="3.90.950.20">
    <property type="entry name" value="CinA-like"/>
    <property type="match status" value="1"/>
</dbReference>
<evidence type="ECO:0000313" key="3">
    <source>
        <dbReference type="EMBL" id="XDK34207.1"/>
    </source>
</evidence>
<dbReference type="InterPro" id="IPR008136">
    <property type="entry name" value="CinA_C"/>
</dbReference>
<dbReference type="NCBIfam" id="TIGR00199">
    <property type="entry name" value="PncC_domain"/>
    <property type="match status" value="1"/>
</dbReference>
<dbReference type="Pfam" id="PF02464">
    <property type="entry name" value="CinA"/>
    <property type="match status" value="1"/>
</dbReference>
<gene>
    <name evidence="1" type="primary">cinA</name>
    <name evidence="3" type="ORF">AB4Y30_07615</name>
</gene>
<dbReference type="Gene3D" id="3.30.70.2860">
    <property type="match status" value="1"/>
</dbReference>
<dbReference type="AlphaFoldDB" id="A0AB39HUB0"/>
<dbReference type="PANTHER" id="PTHR13939:SF0">
    <property type="entry name" value="NMN AMIDOHYDROLASE-LIKE PROTEIN YFAY"/>
    <property type="match status" value="1"/>
</dbReference>
<dbReference type="NCBIfam" id="TIGR00200">
    <property type="entry name" value="cinA_nterm"/>
    <property type="match status" value="1"/>
</dbReference>
<organism evidence="3">
    <name type="scientific">Ornithinibacillus sp. 4-3</name>
    <dbReference type="NCBI Taxonomy" id="3231488"/>
    <lineage>
        <taxon>Bacteria</taxon>
        <taxon>Bacillati</taxon>
        <taxon>Bacillota</taxon>
        <taxon>Bacilli</taxon>
        <taxon>Bacillales</taxon>
        <taxon>Bacillaceae</taxon>
        <taxon>Ornithinibacillus</taxon>
    </lineage>
</organism>
<dbReference type="RefSeq" id="WP_368654884.1">
    <property type="nucleotide sequence ID" value="NZ_CP162599.1"/>
</dbReference>
<dbReference type="SUPFAM" id="SSF53218">
    <property type="entry name" value="Molybdenum cofactor biosynthesis proteins"/>
    <property type="match status" value="1"/>
</dbReference>